<feature type="modified residue" description="4-aspartylphosphate" evidence="6">
    <location>
        <position position="100"/>
    </location>
</feature>
<dbReference type="SUPFAM" id="SSF52172">
    <property type="entry name" value="CheY-like"/>
    <property type="match status" value="1"/>
</dbReference>
<dbReference type="CDD" id="cd17574">
    <property type="entry name" value="REC_OmpR"/>
    <property type="match status" value="1"/>
</dbReference>
<accession>D0WIC7</accession>
<dbReference type="InterPro" id="IPR001867">
    <property type="entry name" value="OmpR/PhoB-type_DNA-bd"/>
</dbReference>
<keyword evidence="5" id="KW-0804">Transcription</keyword>
<dbReference type="Proteomes" id="UP000006001">
    <property type="component" value="Unassembled WGS sequence"/>
</dbReference>
<dbReference type="PANTHER" id="PTHR48111:SF1">
    <property type="entry name" value="TWO-COMPONENT RESPONSE REGULATOR ORR33"/>
    <property type="match status" value="1"/>
</dbReference>
<keyword evidence="1 6" id="KW-0597">Phosphoprotein</keyword>
<reference evidence="10" key="1">
    <citation type="submission" date="2009-10" db="EMBL/GenBank/DDBJ databases">
        <authorList>
            <person name="Weinstock G."/>
            <person name="Sodergren E."/>
            <person name="Clifton S."/>
            <person name="Fulton L."/>
            <person name="Fulton B."/>
            <person name="Courtney L."/>
            <person name="Fronick C."/>
            <person name="Harrison M."/>
            <person name="Strong C."/>
            <person name="Farmer C."/>
            <person name="Delahaunty K."/>
            <person name="Markovic C."/>
            <person name="Hall O."/>
            <person name="Minx P."/>
            <person name="Tomlinson C."/>
            <person name="Mitreva M."/>
            <person name="Nelson J."/>
            <person name="Hou S."/>
            <person name="Wollam A."/>
            <person name="Pepin K.H."/>
            <person name="Johnson M."/>
            <person name="Bhonagiri V."/>
            <person name="Nash W.E."/>
            <person name="Warren W."/>
            <person name="Chinwalla A."/>
            <person name="Mardis E.R."/>
            <person name="Wilson R.K."/>
        </authorList>
    </citation>
    <scope>NUCLEOTIDE SEQUENCE [LARGE SCALE GENOMIC DNA]</scope>
    <source>
        <strain evidence="10">ATCC 700122</strain>
    </source>
</reference>
<gene>
    <name evidence="10" type="ORF">HMPREF0762_01602</name>
</gene>
<keyword evidence="3" id="KW-0805">Transcription regulation</keyword>
<dbReference type="InterPro" id="IPR016032">
    <property type="entry name" value="Sig_transdc_resp-reg_C-effctor"/>
</dbReference>
<keyword evidence="11" id="KW-1185">Reference proteome</keyword>
<evidence type="ECO:0000256" key="4">
    <source>
        <dbReference type="ARBA" id="ARBA00023125"/>
    </source>
</evidence>
<comment type="caution">
    <text evidence="10">The sequence shown here is derived from an EMBL/GenBank/DDBJ whole genome shotgun (WGS) entry which is preliminary data.</text>
</comment>
<dbReference type="CDD" id="cd00383">
    <property type="entry name" value="trans_reg_C"/>
    <property type="match status" value="1"/>
</dbReference>
<dbReference type="HOGENOM" id="CLU_000445_30_4_11"/>
<evidence type="ECO:0000256" key="5">
    <source>
        <dbReference type="ARBA" id="ARBA00023163"/>
    </source>
</evidence>
<sequence length="286" mass="31721">MNLSFAGTARFRPEIRRAAHTLEKREGAVVLASGDRRWKAYGMRDVHEARVLVVEDDPALASVLSDLLAREGFHDVHVAGTVADAMAASSTWRPELYVLDVMLPDGNGFDLLRRVRAASAAPALFLSARDEDENRLRGLGLGADDYVAKPFLPAELILRMTAVLRRSYNLPEHQPPLHLGGASIDFSTGEVRREGGDAVMLTAKEHALLKRLADSRGLIVTSDELARSVYGDEFGNANALAILVRRLREKIEHDPSDPRWIVTVRGLGYRLMKETEEEHESRNPRA</sequence>
<dbReference type="PROSITE" id="PS51755">
    <property type="entry name" value="OMPR_PHOB"/>
    <property type="match status" value="1"/>
</dbReference>
<dbReference type="SUPFAM" id="SSF46894">
    <property type="entry name" value="C-terminal effector domain of the bipartite response regulators"/>
    <property type="match status" value="1"/>
</dbReference>
<dbReference type="STRING" id="649764.HMPREF0762_01602"/>
<proteinExistence type="predicted"/>
<dbReference type="GO" id="GO:0032993">
    <property type="term" value="C:protein-DNA complex"/>
    <property type="evidence" value="ECO:0007669"/>
    <property type="project" value="TreeGrafter"/>
</dbReference>
<evidence type="ECO:0000259" key="8">
    <source>
        <dbReference type="PROSITE" id="PS50110"/>
    </source>
</evidence>
<dbReference type="Gene3D" id="1.10.10.10">
    <property type="entry name" value="Winged helix-like DNA-binding domain superfamily/Winged helix DNA-binding domain"/>
    <property type="match status" value="1"/>
</dbReference>
<dbReference type="SMART" id="SM00448">
    <property type="entry name" value="REC"/>
    <property type="match status" value="1"/>
</dbReference>
<feature type="domain" description="Response regulatory" evidence="8">
    <location>
        <begin position="50"/>
        <end position="164"/>
    </location>
</feature>
<dbReference type="Pfam" id="PF00072">
    <property type="entry name" value="Response_reg"/>
    <property type="match status" value="1"/>
</dbReference>
<dbReference type="InterPro" id="IPR011006">
    <property type="entry name" value="CheY-like_superfamily"/>
</dbReference>
<dbReference type="PROSITE" id="PS50110">
    <property type="entry name" value="RESPONSE_REGULATORY"/>
    <property type="match status" value="1"/>
</dbReference>
<dbReference type="InterPro" id="IPR039420">
    <property type="entry name" value="WalR-like"/>
</dbReference>
<dbReference type="PANTHER" id="PTHR48111">
    <property type="entry name" value="REGULATOR OF RPOS"/>
    <property type="match status" value="1"/>
</dbReference>
<feature type="DNA-binding region" description="OmpR/PhoB-type" evidence="7">
    <location>
        <begin position="174"/>
        <end position="273"/>
    </location>
</feature>
<evidence type="ECO:0000313" key="10">
    <source>
        <dbReference type="EMBL" id="EEZ60794.1"/>
    </source>
</evidence>
<dbReference type="AlphaFoldDB" id="D0WIC7"/>
<dbReference type="OrthoDB" id="9775518at2"/>
<organism evidence="10 11">
    <name type="scientific">Slackia exigua (strain ATCC 700122 / DSM 15923 / CIP 105133 / JCM 11022 / KCTC 5966 / S-7)</name>
    <dbReference type="NCBI Taxonomy" id="649764"/>
    <lineage>
        <taxon>Bacteria</taxon>
        <taxon>Bacillati</taxon>
        <taxon>Actinomycetota</taxon>
        <taxon>Coriobacteriia</taxon>
        <taxon>Eggerthellales</taxon>
        <taxon>Eggerthellaceae</taxon>
        <taxon>Slackia</taxon>
    </lineage>
</organism>
<dbReference type="eggNOG" id="COG0745">
    <property type="taxonomic scope" value="Bacteria"/>
</dbReference>
<dbReference type="EMBL" id="ACUX02000016">
    <property type="protein sequence ID" value="EEZ60794.1"/>
    <property type="molecule type" value="Genomic_DNA"/>
</dbReference>
<dbReference type="Pfam" id="PF00486">
    <property type="entry name" value="Trans_reg_C"/>
    <property type="match status" value="1"/>
</dbReference>
<evidence type="ECO:0000256" key="1">
    <source>
        <dbReference type="ARBA" id="ARBA00022553"/>
    </source>
</evidence>
<keyword evidence="2" id="KW-0902">Two-component regulatory system</keyword>
<feature type="domain" description="OmpR/PhoB-type" evidence="9">
    <location>
        <begin position="174"/>
        <end position="273"/>
    </location>
</feature>
<evidence type="ECO:0000256" key="7">
    <source>
        <dbReference type="PROSITE-ProRule" id="PRU01091"/>
    </source>
</evidence>
<dbReference type="InterPro" id="IPR001789">
    <property type="entry name" value="Sig_transdc_resp-reg_receiver"/>
</dbReference>
<evidence type="ECO:0000256" key="3">
    <source>
        <dbReference type="ARBA" id="ARBA00023015"/>
    </source>
</evidence>
<dbReference type="InterPro" id="IPR036388">
    <property type="entry name" value="WH-like_DNA-bd_sf"/>
</dbReference>
<dbReference type="GO" id="GO:0005829">
    <property type="term" value="C:cytosol"/>
    <property type="evidence" value="ECO:0007669"/>
    <property type="project" value="TreeGrafter"/>
</dbReference>
<dbReference type="GO" id="GO:0006355">
    <property type="term" value="P:regulation of DNA-templated transcription"/>
    <property type="evidence" value="ECO:0007669"/>
    <property type="project" value="InterPro"/>
</dbReference>
<dbReference type="GO" id="GO:0000976">
    <property type="term" value="F:transcription cis-regulatory region binding"/>
    <property type="evidence" value="ECO:0007669"/>
    <property type="project" value="TreeGrafter"/>
</dbReference>
<dbReference type="GO" id="GO:0000156">
    <property type="term" value="F:phosphorelay response regulator activity"/>
    <property type="evidence" value="ECO:0007669"/>
    <property type="project" value="TreeGrafter"/>
</dbReference>
<evidence type="ECO:0000256" key="6">
    <source>
        <dbReference type="PROSITE-ProRule" id="PRU00169"/>
    </source>
</evidence>
<name>D0WIC7_SLAES</name>
<evidence type="ECO:0000259" key="9">
    <source>
        <dbReference type="PROSITE" id="PS51755"/>
    </source>
</evidence>
<evidence type="ECO:0000313" key="11">
    <source>
        <dbReference type="Proteomes" id="UP000006001"/>
    </source>
</evidence>
<keyword evidence="4 7" id="KW-0238">DNA-binding</keyword>
<evidence type="ECO:0000256" key="2">
    <source>
        <dbReference type="ARBA" id="ARBA00023012"/>
    </source>
</evidence>
<dbReference type="SMART" id="SM00862">
    <property type="entry name" value="Trans_reg_C"/>
    <property type="match status" value="1"/>
</dbReference>
<dbReference type="Gene3D" id="6.10.250.690">
    <property type="match status" value="1"/>
</dbReference>
<protein>
    <submittedName>
        <fullName evidence="10">Response regulator receiver domain protein</fullName>
    </submittedName>
</protein>
<dbReference type="Gene3D" id="3.40.50.2300">
    <property type="match status" value="1"/>
</dbReference>